<dbReference type="EMBL" id="JAHUZN010000009">
    <property type="protein sequence ID" value="KAG8483174.1"/>
    <property type="molecule type" value="Genomic_DNA"/>
</dbReference>
<dbReference type="InterPro" id="IPR040256">
    <property type="entry name" value="At4g02000-like"/>
</dbReference>
<proteinExistence type="predicted"/>
<dbReference type="PANTHER" id="PTHR31286">
    <property type="entry name" value="GLYCINE-RICH CELL WALL STRUCTURAL PROTEIN 1.8-LIKE"/>
    <property type="match status" value="1"/>
</dbReference>
<comment type="caution">
    <text evidence="2">The sequence shown here is derived from an EMBL/GenBank/DDBJ whole genome shotgun (WGS) entry which is preliminary data.</text>
</comment>
<name>A0A8J6CSP5_9ROSI</name>
<evidence type="ECO:0000259" key="1">
    <source>
        <dbReference type="Pfam" id="PF14111"/>
    </source>
</evidence>
<sequence length="90" mass="10685">MENIVVVKLLGRNIGYGVLHNRIISLWKPSQPFHIMDVTNGYYLVRFQNKDDYDMTLTQGPWKVFRHYFTIQSWIVDFDPLKHFPTEALA</sequence>
<dbReference type="InterPro" id="IPR025558">
    <property type="entry name" value="DUF4283"/>
</dbReference>
<feature type="domain" description="DUF4283" evidence="1">
    <location>
        <begin position="3"/>
        <end position="80"/>
    </location>
</feature>
<evidence type="ECO:0000313" key="2">
    <source>
        <dbReference type="EMBL" id="KAG8483174.1"/>
    </source>
</evidence>
<protein>
    <recommendedName>
        <fullName evidence="1">DUF4283 domain-containing protein</fullName>
    </recommendedName>
</protein>
<organism evidence="2 3">
    <name type="scientific">Gossypium anomalum</name>
    <dbReference type="NCBI Taxonomy" id="47600"/>
    <lineage>
        <taxon>Eukaryota</taxon>
        <taxon>Viridiplantae</taxon>
        <taxon>Streptophyta</taxon>
        <taxon>Embryophyta</taxon>
        <taxon>Tracheophyta</taxon>
        <taxon>Spermatophyta</taxon>
        <taxon>Magnoliopsida</taxon>
        <taxon>eudicotyledons</taxon>
        <taxon>Gunneridae</taxon>
        <taxon>Pentapetalae</taxon>
        <taxon>rosids</taxon>
        <taxon>malvids</taxon>
        <taxon>Malvales</taxon>
        <taxon>Malvaceae</taxon>
        <taxon>Malvoideae</taxon>
        <taxon>Gossypium</taxon>
    </lineage>
</organism>
<reference evidence="2 3" key="1">
    <citation type="journal article" date="2021" name="bioRxiv">
        <title>The Gossypium anomalum genome as a resource for cotton improvement and evolutionary analysis of hybrid incompatibility.</title>
        <authorList>
            <person name="Grover C.E."/>
            <person name="Yuan D."/>
            <person name="Arick M.A."/>
            <person name="Miller E.R."/>
            <person name="Hu G."/>
            <person name="Peterson D.G."/>
            <person name="Wendel J.F."/>
            <person name="Udall J.A."/>
        </authorList>
    </citation>
    <scope>NUCLEOTIDE SEQUENCE [LARGE SCALE GENOMIC DNA]</scope>
    <source>
        <strain evidence="2">JFW-Udall</strain>
        <tissue evidence="2">Leaf</tissue>
    </source>
</reference>
<keyword evidence="3" id="KW-1185">Reference proteome</keyword>
<gene>
    <name evidence="2" type="ORF">CXB51_022167</name>
</gene>
<evidence type="ECO:0000313" key="3">
    <source>
        <dbReference type="Proteomes" id="UP000701853"/>
    </source>
</evidence>
<dbReference type="PANTHER" id="PTHR31286:SF173">
    <property type="entry name" value="DUF4283 DOMAIN-CONTAINING PROTEIN"/>
    <property type="match status" value="1"/>
</dbReference>
<dbReference type="Proteomes" id="UP000701853">
    <property type="component" value="Chromosome 9"/>
</dbReference>
<dbReference type="Pfam" id="PF14111">
    <property type="entry name" value="DUF4283"/>
    <property type="match status" value="1"/>
</dbReference>
<accession>A0A8J6CSP5</accession>
<dbReference type="OrthoDB" id="1001625at2759"/>
<dbReference type="AlphaFoldDB" id="A0A8J6CSP5"/>